<dbReference type="PaxDb" id="4113-PGSC0003DMT400080999"/>
<proteinExistence type="predicted"/>
<dbReference type="Proteomes" id="UP000011115">
    <property type="component" value="Unassembled WGS sequence"/>
</dbReference>
<dbReference type="AlphaFoldDB" id="M1D498"/>
<name>M1D498_SOLTU</name>
<dbReference type="EnsemblPlants" id="PGSC0003DMT400080999">
    <property type="protein sequence ID" value="PGSC0003DMT400080999"/>
    <property type="gene ID" value="PGSC0003DMG400031563"/>
</dbReference>
<protein>
    <submittedName>
        <fullName evidence="1">Uncharacterized protein</fullName>
    </submittedName>
</protein>
<keyword evidence="2" id="KW-1185">Reference proteome</keyword>
<reference evidence="1" key="2">
    <citation type="submission" date="2015-06" db="UniProtKB">
        <authorList>
            <consortium name="EnsemblPlants"/>
        </authorList>
    </citation>
    <scope>IDENTIFICATION</scope>
    <source>
        <strain evidence="1">DM1-3 516 R44</strain>
    </source>
</reference>
<evidence type="ECO:0000313" key="1">
    <source>
        <dbReference type="EnsemblPlants" id="PGSC0003DMT400080999"/>
    </source>
</evidence>
<evidence type="ECO:0000313" key="2">
    <source>
        <dbReference type="Proteomes" id="UP000011115"/>
    </source>
</evidence>
<dbReference type="InParanoid" id="M1D498"/>
<dbReference type="HOGENOM" id="CLU_2982822_0_0_1"/>
<sequence>MKRNLTKARMILPFLGSETGNEEQERLRLPNTARKPQEFRQIPQPQTRTEIAILGVFV</sequence>
<reference evidence="2" key="1">
    <citation type="journal article" date="2011" name="Nature">
        <title>Genome sequence and analysis of the tuber crop potato.</title>
        <authorList>
            <consortium name="The Potato Genome Sequencing Consortium"/>
        </authorList>
    </citation>
    <scope>NUCLEOTIDE SEQUENCE [LARGE SCALE GENOMIC DNA]</scope>
    <source>
        <strain evidence="2">cv. DM1-3 516 R44</strain>
    </source>
</reference>
<accession>M1D498</accession>
<dbReference type="Gramene" id="PGSC0003DMT400080999">
    <property type="protein sequence ID" value="PGSC0003DMT400080999"/>
    <property type="gene ID" value="PGSC0003DMG400031563"/>
</dbReference>
<organism evidence="1 2">
    <name type="scientific">Solanum tuberosum</name>
    <name type="common">Potato</name>
    <dbReference type="NCBI Taxonomy" id="4113"/>
    <lineage>
        <taxon>Eukaryota</taxon>
        <taxon>Viridiplantae</taxon>
        <taxon>Streptophyta</taxon>
        <taxon>Embryophyta</taxon>
        <taxon>Tracheophyta</taxon>
        <taxon>Spermatophyta</taxon>
        <taxon>Magnoliopsida</taxon>
        <taxon>eudicotyledons</taxon>
        <taxon>Gunneridae</taxon>
        <taxon>Pentapetalae</taxon>
        <taxon>asterids</taxon>
        <taxon>lamiids</taxon>
        <taxon>Solanales</taxon>
        <taxon>Solanaceae</taxon>
        <taxon>Solanoideae</taxon>
        <taxon>Solaneae</taxon>
        <taxon>Solanum</taxon>
    </lineage>
</organism>